<evidence type="ECO:0000313" key="2">
    <source>
        <dbReference type="Proteomes" id="UP000192478"/>
    </source>
</evidence>
<organism evidence="1 2">
    <name type="scientific">Clostridium formicaceticum</name>
    <dbReference type="NCBI Taxonomy" id="1497"/>
    <lineage>
        <taxon>Bacteria</taxon>
        <taxon>Bacillati</taxon>
        <taxon>Bacillota</taxon>
        <taxon>Clostridia</taxon>
        <taxon>Eubacteriales</taxon>
        <taxon>Clostridiaceae</taxon>
        <taxon>Clostridium</taxon>
    </lineage>
</organism>
<evidence type="ECO:0000313" key="1">
    <source>
        <dbReference type="EMBL" id="ARE87992.1"/>
    </source>
</evidence>
<protein>
    <submittedName>
        <fullName evidence="1">Uncharacterized protein</fullName>
    </submittedName>
</protein>
<name>A0AAC9RLX7_9CLOT</name>
<accession>A0AAC9RLX7</accession>
<gene>
    <name evidence="1" type="ORF">CLFO_23930</name>
</gene>
<dbReference type="Proteomes" id="UP000192478">
    <property type="component" value="Chromosome"/>
</dbReference>
<proteinExistence type="predicted"/>
<dbReference type="EMBL" id="CP020559">
    <property type="protein sequence ID" value="ARE87992.1"/>
    <property type="molecule type" value="Genomic_DNA"/>
</dbReference>
<sequence>MSLSFCIKKQKICDDEIIEIKNCRLMTTVFMCVKKTL</sequence>
<dbReference type="AlphaFoldDB" id="A0AAC9RLX7"/>
<reference evidence="1 2" key="1">
    <citation type="submission" date="2017-03" db="EMBL/GenBank/DDBJ databases">
        <title>Complete sequence of Clostridium formicaceticum DSM 92.</title>
        <authorList>
            <person name="Poehlein A."/>
            <person name="Karl M."/>
            <person name="Bengelsdorf F.R."/>
            <person name="Duerre P."/>
            <person name="Daniel R."/>
        </authorList>
    </citation>
    <scope>NUCLEOTIDE SEQUENCE [LARGE SCALE GENOMIC DNA]</scope>
    <source>
        <strain evidence="1 2">DSM 92</strain>
    </source>
</reference>